<dbReference type="OMA" id="YYHILEL"/>
<dbReference type="AlphaFoldDB" id="D2V590"/>
<evidence type="ECO:0000256" key="1">
    <source>
        <dbReference type="ARBA" id="ARBA00022737"/>
    </source>
</evidence>
<dbReference type="SMART" id="SM00028">
    <property type="entry name" value="TPR"/>
    <property type="match status" value="2"/>
</dbReference>
<feature type="compositionally biased region" description="Basic and acidic residues" evidence="4">
    <location>
        <begin position="1"/>
        <end position="19"/>
    </location>
</feature>
<evidence type="ECO:0000256" key="4">
    <source>
        <dbReference type="SAM" id="MobiDB-lite"/>
    </source>
</evidence>
<gene>
    <name evidence="5" type="ORF">NAEGRDRAFT_46811</name>
</gene>
<accession>D2V590</accession>
<evidence type="ECO:0000313" key="6">
    <source>
        <dbReference type="Proteomes" id="UP000006671"/>
    </source>
</evidence>
<keyword evidence="6" id="KW-1185">Reference proteome</keyword>
<evidence type="ECO:0000256" key="3">
    <source>
        <dbReference type="PROSITE-ProRule" id="PRU00339"/>
    </source>
</evidence>
<dbReference type="InterPro" id="IPR011990">
    <property type="entry name" value="TPR-like_helical_dom_sf"/>
</dbReference>
<dbReference type="VEuPathDB" id="AmoebaDB:NAEGRDRAFT_46811"/>
<dbReference type="RefSeq" id="XP_002680977.1">
    <property type="nucleotide sequence ID" value="XM_002680931.1"/>
</dbReference>
<name>D2V590_NAEGR</name>
<dbReference type="InParanoid" id="D2V590"/>
<feature type="repeat" description="TPR" evidence="3">
    <location>
        <begin position="408"/>
        <end position="441"/>
    </location>
</feature>
<evidence type="ECO:0000313" key="5">
    <source>
        <dbReference type="EMBL" id="EFC48233.1"/>
    </source>
</evidence>
<feature type="region of interest" description="Disordered" evidence="4">
    <location>
        <begin position="1"/>
        <end position="53"/>
    </location>
</feature>
<keyword evidence="1" id="KW-0677">Repeat</keyword>
<dbReference type="PANTHER" id="PTHR44943:SF4">
    <property type="entry name" value="TPR REPEAT-CONTAINING PROTEIN MJ0798"/>
    <property type="match status" value="1"/>
</dbReference>
<dbReference type="EMBL" id="GG738852">
    <property type="protein sequence ID" value="EFC48233.1"/>
    <property type="molecule type" value="Genomic_DNA"/>
</dbReference>
<dbReference type="InterPro" id="IPR019734">
    <property type="entry name" value="TPR_rpt"/>
</dbReference>
<dbReference type="SUPFAM" id="SSF48452">
    <property type="entry name" value="TPR-like"/>
    <property type="match status" value="1"/>
</dbReference>
<dbReference type="OrthoDB" id="539634at2759"/>
<sequence length="589" mass="68737">MQHQQDYHEQQQRENEAETHSQPTQEQTTIPTTVSLFDGSENITGRNGNPLFTNRNRLSKSMQNLTEVDFATCSSLCEKFYVMNLLQSTSKDMAIMAIDCILNGIVGPSSQQHISSTEENTTTCSVLPNQEDWQNLKAWGLTEVIEFAHEYYHDQYLDFLQSRQHLTSSTCNNSECGEPQLKKVKRMHHSSTPHQHATCGVNMDTQRYESFYHALEIMREIIEKDQTSFDDIKDAIQNIYRQHLISSIGYYESSYRKNPLLEKFYYHILELYRQTDQKIGCIKFAEFGLLYNGRQIKNLENMLNNINKDMFALSHAFLDKHWRHCRAHQKCLEGVLMFFCDCTDNEAMTGIFEESYSLDPSFIYAYCNIGYLKGFNVFGNRELTQEGISCFHKALTLCNPSDEFFIKVNSTKTLGVLHMISGNFQEAFVQFSKCLEIFPDYYQIYKDRAEAFSMYDTFMAMKDIEKCFEIEPERKSDMCTLLNMKAVLLHKMGRPQEEITTILEKAMSVDPTNSYPFLTLSSLAIQEEDLDRYLELRSRFKTYTNQSVSDLLNQDIKAFEIFDQIYNTNLEDEYQAKKKQHASTWYRIS</sequence>
<feature type="compositionally biased region" description="Low complexity" evidence="4">
    <location>
        <begin position="22"/>
        <end position="33"/>
    </location>
</feature>
<reference evidence="5 6" key="1">
    <citation type="journal article" date="2010" name="Cell">
        <title>The genome of Naegleria gruberi illuminates early eukaryotic versatility.</title>
        <authorList>
            <person name="Fritz-Laylin L.K."/>
            <person name="Prochnik S.E."/>
            <person name="Ginger M.L."/>
            <person name="Dacks J.B."/>
            <person name="Carpenter M.L."/>
            <person name="Field M.C."/>
            <person name="Kuo A."/>
            <person name="Paredez A."/>
            <person name="Chapman J."/>
            <person name="Pham J."/>
            <person name="Shu S."/>
            <person name="Neupane R."/>
            <person name="Cipriano M."/>
            <person name="Mancuso J."/>
            <person name="Tu H."/>
            <person name="Salamov A."/>
            <person name="Lindquist E."/>
            <person name="Shapiro H."/>
            <person name="Lucas S."/>
            <person name="Grigoriev I.V."/>
            <person name="Cande W.Z."/>
            <person name="Fulton C."/>
            <person name="Rokhsar D.S."/>
            <person name="Dawson S.C."/>
        </authorList>
    </citation>
    <scope>NUCLEOTIDE SEQUENCE [LARGE SCALE GENOMIC DNA]</scope>
    <source>
        <strain evidence="5 6">NEG-M</strain>
    </source>
</reference>
<keyword evidence="2 3" id="KW-0802">TPR repeat</keyword>
<feature type="compositionally biased region" description="Polar residues" evidence="4">
    <location>
        <begin position="41"/>
        <end position="53"/>
    </location>
</feature>
<dbReference type="KEGG" id="ngr:NAEGRDRAFT_46811"/>
<dbReference type="Proteomes" id="UP000006671">
    <property type="component" value="Unassembled WGS sequence"/>
</dbReference>
<dbReference type="PANTHER" id="PTHR44943">
    <property type="entry name" value="CELLULOSE SYNTHASE OPERON PROTEIN C"/>
    <property type="match status" value="1"/>
</dbReference>
<dbReference type="GeneID" id="8849682"/>
<organism evidence="6">
    <name type="scientific">Naegleria gruberi</name>
    <name type="common">Amoeba</name>
    <dbReference type="NCBI Taxonomy" id="5762"/>
    <lineage>
        <taxon>Eukaryota</taxon>
        <taxon>Discoba</taxon>
        <taxon>Heterolobosea</taxon>
        <taxon>Tetramitia</taxon>
        <taxon>Eutetramitia</taxon>
        <taxon>Vahlkampfiidae</taxon>
        <taxon>Naegleria</taxon>
    </lineage>
</organism>
<dbReference type="PROSITE" id="PS50005">
    <property type="entry name" value="TPR"/>
    <property type="match status" value="1"/>
</dbReference>
<dbReference type="InterPro" id="IPR051685">
    <property type="entry name" value="Ycf3/AcsC/BcsC/TPR_MFPF"/>
</dbReference>
<proteinExistence type="predicted"/>
<dbReference type="Gene3D" id="1.25.40.10">
    <property type="entry name" value="Tetratricopeptide repeat domain"/>
    <property type="match status" value="1"/>
</dbReference>
<evidence type="ECO:0000256" key="2">
    <source>
        <dbReference type="ARBA" id="ARBA00022803"/>
    </source>
</evidence>
<protein>
    <submittedName>
        <fullName evidence="5">Predicted protein</fullName>
    </submittedName>
</protein>